<gene>
    <name evidence="2" type="ORF">J2S15_000928</name>
</gene>
<keyword evidence="1" id="KW-0812">Transmembrane</keyword>
<dbReference type="RefSeq" id="WP_307405893.1">
    <property type="nucleotide sequence ID" value="NZ_JAUSUR010000001.1"/>
</dbReference>
<feature type="transmembrane region" description="Helical" evidence="1">
    <location>
        <begin position="143"/>
        <end position="161"/>
    </location>
</feature>
<dbReference type="PROSITE" id="PS51108">
    <property type="entry name" value="PTS_EIID"/>
    <property type="match status" value="1"/>
</dbReference>
<protein>
    <submittedName>
        <fullName evidence="2">PTS system mannose-specific IID component</fullName>
    </submittedName>
</protein>
<accession>A0ABU0DZX7</accession>
<dbReference type="InterPro" id="IPR004704">
    <property type="entry name" value="PTS_IID_man"/>
</dbReference>
<proteinExistence type="predicted"/>
<feature type="transmembrane region" description="Helical" evidence="1">
    <location>
        <begin position="249"/>
        <end position="267"/>
    </location>
</feature>
<name>A0ABU0DZX7_9FIRM</name>
<evidence type="ECO:0000313" key="3">
    <source>
        <dbReference type="Proteomes" id="UP001230220"/>
    </source>
</evidence>
<dbReference type="Proteomes" id="UP001230220">
    <property type="component" value="Unassembled WGS sequence"/>
</dbReference>
<dbReference type="PANTHER" id="PTHR32502">
    <property type="entry name" value="N-ACETYLGALACTOSAMINE PERMEASE II COMPONENT-RELATED"/>
    <property type="match status" value="1"/>
</dbReference>
<comment type="caution">
    <text evidence="2">The sequence shown here is derived from an EMBL/GenBank/DDBJ whole genome shotgun (WGS) entry which is preliminary data.</text>
</comment>
<sequence>MSDKKFTKSELSRLSWRWVLMGQLCSNYGKMQGSGYLTTMLPVIEKLYGDDTEAMDKALLAHSQFFNCTPHMAHLILGMDIAIEEQEGISAIETVSSLKTSLMGPLSGIGDTIFAMMNSVIFGSIAATMAADGNVTGVIIWEVWYMFALFVIRPFLFNLGYKQGTNLVGLYSDKLKNITKAISVLGLIVVGSMIASMVTLNLGTVGLFSTSLDLQVDLFDKILPKLPQALLAVSLYWLVGKVNLTTTKLILIVIILSILFSVTGIAIA</sequence>
<evidence type="ECO:0000256" key="1">
    <source>
        <dbReference type="SAM" id="Phobius"/>
    </source>
</evidence>
<dbReference type="InterPro" id="IPR050303">
    <property type="entry name" value="GatZ_KbaZ_carbometab"/>
</dbReference>
<feature type="transmembrane region" description="Helical" evidence="1">
    <location>
        <begin position="113"/>
        <end position="131"/>
    </location>
</feature>
<dbReference type="Pfam" id="PF03613">
    <property type="entry name" value="EIID-AGA"/>
    <property type="match status" value="1"/>
</dbReference>
<dbReference type="PANTHER" id="PTHR32502:SF26">
    <property type="entry name" value="PHOSPHOTRANSFERASE SYSTEM SUGAR-SPECIFIC EIID COMPONENT"/>
    <property type="match status" value="1"/>
</dbReference>
<organism evidence="2 3">
    <name type="scientific">Breznakia pachnodae</name>
    <dbReference type="NCBI Taxonomy" id="265178"/>
    <lineage>
        <taxon>Bacteria</taxon>
        <taxon>Bacillati</taxon>
        <taxon>Bacillota</taxon>
        <taxon>Erysipelotrichia</taxon>
        <taxon>Erysipelotrichales</taxon>
        <taxon>Erysipelotrichaceae</taxon>
        <taxon>Breznakia</taxon>
    </lineage>
</organism>
<keyword evidence="1" id="KW-1133">Transmembrane helix</keyword>
<reference evidence="2 3" key="1">
    <citation type="submission" date="2023-07" db="EMBL/GenBank/DDBJ databases">
        <title>Genomic Encyclopedia of Type Strains, Phase IV (KMG-IV): sequencing the most valuable type-strain genomes for metagenomic binning, comparative biology and taxonomic classification.</title>
        <authorList>
            <person name="Goeker M."/>
        </authorList>
    </citation>
    <scope>NUCLEOTIDE SEQUENCE [LARGE SCALE GENOMIC DNA]</scope>
    <source>
        <strain evidence="2 3">DSM 16784</strain>
    </source>
</reference>
<keyword evidence="3" id="KW-1185">Reference proteome</keyword>
<keyword evidence="1" id="KW-0472">Membrane</keyword>
<feature type="transmembrane region" description="Helical" evidence="1">
    <location>
        <begin position="182"/>
        <end position="202"/>
    </location>
</feature>
<evidence type="ECO:0000313" key="2">
    <source>
        <dbReference type="EMBL" id="MDQ0360197.1"/>
    </source>
</evidence>
<dbReference type="EMBL" id="JAUSUR010000001">
    <property type="protein sequence ID" value="MDQ0360197.1"/>
    <property type="molecule type" value="Genomic_DNA"/>
</dbReference>